<dbReference type="WBParaSite" id="L893_g1901.t1">
    <property type="protein sequence ID" value="L893_g1901.t1"/>
    <property type="gene ID" value="L893_g1901"/>
</dbReference>
<keyword evidence="1" id="KW-0812">Transmembrane</keyword>
<name>A0A1I7YRK0_9BILA</name>
<accession>A0A1I7YRK0</accession>
<keyword evidence="1" id="KW-1133">Transmembrane helix</keyword>
<evidence type="ECO:0000256" key="1">
    <source>
        <dbReference type="SAM" id="Phobius"/>
    </source>
</evidence>
<keyword evidence="1" id="KW-0472">Membrane</keyword>
<proteinExistence type="predicted"/>
<dbReference type="AlphaFoldDB" id="A0A1I7YRK0"/>
<sequence length="117" mass="12761">MTNSCGLAPLAKVDFIGIEHANTEEYISEMNESQPVETTTFVYGNELQGRGYANPTDLIFGYLTVGIVAFCGGALNLFLIHKLKAFHNAFGFFWAVRTIEELGTDITFAAYAGPVTV</sequence>
<protein>
    <submittedName>
        <fullName evidence="3">7TM_GPCR_Srx domain-containing protein</fullName>
    </submittedName>
</protein>
<reference evidence="3" key="1">
    <citation type="submission" date="2016-11" db="UniProtKB">
        <authorList>
            <consortium name="WormBaseParasite"/>
        </authorList>
    </citation>
    <scope>IDENTIFICATION</scope>
</reference>
<evidence type="ECO:0000313" key="2">
    <source>
        <dbReference type="Proteomes" id="UP000095287"/>
    </source>
</evidence>
<dbReference type="Proteomes" id="UP000095287">
    <property type="component" value="Unplaced"/>
</dbReference>
<organism evidence="2 3">
    <name type="scientific">Steinernema glaseri</name>
    <dbReference type="NCBI Taxonomy" id="37863"/>
    <lineage>
        <taxon>Eukaryota</taxon>
        <taxon>Metazoa</taxon>
        <taxon>Ecdysozoa</taxon>
        <taxon>Nematoda</taxon>
        <taxon>Chromadorea</taxon>
        <taxon>Rhabditida</taxon>
        <taxon>Tylenchina</taxon>
        <taxon>Panagrolaimomorpha</taxon>
        <taxon>Strongyloidoidea</taxon>
        <taxon>Steinernematidae</taxon>
        <taxon>Steinernema</taxon>
    </lineage>
</organism>
<evidence type="ECO:0000313" key="3">
    <source>
        <dbReference type="WBParaSite" id="L893_g1901.t1"/>
    </source>
</evidence>
<keyword evidence="2" id="KW-1185">Reference proteome</keyword>
<feature type="transmembrane region" description="Helical" evidence="1">
    <location>
        <begin position="59"/>
        <end position="80"/>
    </location>
</feature>